<keyword evidence="7" id="KW-0675">Receptor</keyword>
<comment type="subcellular location">
    <subcellularLocation>
        <location evidence="1">Cell membrane</location>
        <topology evidence="1">Multi-pass membrane protein</topology>
    </subcellularLocation>
</comment>
<keyword evidence="6 9" id="KW-0472">Membrane</keyword>
<protein>
    <recommendedName>
        <fullName evidence="10">Ionotropic glutamate receptor C-terminal domain-containing protein</fullName>
    </recommendedName>
</protein>
<dbReference type="InterPro" id="IPR052192">
    <property type="entry name" value="Insect_Ionotropic_Sensory_Rcpt"/>
</dbReference>
<gene>
    <name evidence="11" type="ORF">L9F63_004506</name>
</gene>
<reference evidence="11" key="2">
    <citation type="submission" date="2023-05" db="EMBL/GenBank/DDBJ databases">
        <authorList>
            <person name="Fouks B."/>
        </authorList>
    </citation>
    <scope>NUCLEOTIDE SEQUENCE</scope>
    <source>
        <strain evidence="11">Stay&amp;Tobe</strain>
        <tissue evidence="11">Testes</tissue>
    </source>
</reference>
<keyword evidence="3" id="KW-1003">Cell membrane</keyword>
<evidence type="ECO:0000313" key="12">
    <source>
        <dbReference type="Proteomes" id="UP001233999"/>
    </source>
</evidence>
<name>A0AAD7ZFU6_DIPPU</name>
<evidence type="ECO:0000259" key="10">
    <source>
        <dbReference type="Pfam" id="PF00060"/>
    </source>
</evidence>
<evidence type="ECO:0000256" key="4">
    <source>
        <dbReference type="ARBA" id="ARBA00022692"/>
    </source>
</evidence>
<feature type="transmembrane region" description="Helical" evidence="9">
    <location>
        <begin position="565"/>
        <end position="593"/>
    </location>
</feature>
<organism evidence="11 12">
    <name type="scientific">Diploptera punctata</name>
    <name type="common">Pacific beetle cockroach</name>
    <dbReference type="NCBI Taxonomy" id="6984"/>
    <lineage>
        <taxon>Eukaryota</taxon>
        <taxon>Metazoa</taxon>
        <taxon>Ecdysozoa</taxon>
        <taxon>Arthropoda</taxon>
        <taxon>Hexapoda</taxon>
        <taxon>Insecta</taxon>
        <taxon>Pterygota</taxon>
        <taxon>Neoptera</taxon>
        <taxon>Polyneoptera</taxon>
        <taxon>Dictyoptera</taxon>
        <taxon>Blattodea</taxon>
        <taxon>Blaberoidea</taxon>
        <taxon>Blaberidae</taxon>
        <taxon>Diplopterinae</taxon>
        <taxon>Diploptera</taxon>
    </lineage>
</organism>
<keyword evidence="12" id="KW-1185">Reference proteome</keyword>
<feature type="transmembrane region" description="Helical" evidence="9">
    <location>
        <begin position="369"/>
        <end position="392"/>
    </location>
</feature>
<dbReference type="EMBL" id="JASPKZ010008374">
    <property type="protein sequence ID" value="KAJ9579834.1"/>
    <property type="molecule type" value="Genomic_DNA"/>
</dbReference>
<reference evidence="11" key="1">
    <citation type="journal article" date="2023" name="IScience">
        <title>Live-bearing cockroach genome reveals convergent evolutionary mechanisms linked to viviparity in insects and beyond.</title>
        <authorList>
            <person name="Fouks B."/>
            <person name="Harrison M.C."/>
            <person name="Mikhailova A.A."/>
            <person name="Marchal E."/>
            <person name="English S."/>
            <person name="Carruthers M."/>
            <person name="Jennings E.C."/>
            <person name="Chiamaka E.L."/>
            <person name="Frigard R.A."/>
            <person name="Pippel M."/>
            <person name="Attardo G.M."/>
            <person name="Benoit J.B."/>
            <person name="Bornberg-Bauer E."/>
            <person name="Tobe S.S."/>
        </authorList>
    </citation>
    <scope>NUCLEOTIDE SEQUENCE</scope>
    <source>
        <strain evidence="11">Stay&amp;Tobe</strain>
    </source>
</reference>
<dbReference type="Gene3D" id="1.10.287.70">
    <property type="match status" value="1"/>
</dbReference>
<evidence type="ECO:0000256" key="3">
    <source>
        <dbReference type="ARBA" id="ARBA00022475"/>
    </source>
</evidence>
<feature type="domain" description="Ionotropic glutamate receptor C-terminal" evidence="10">
    <location>
        <begin position="294"/>
        <end position="398"/>
    </location>
</feature>
<evidence type="ECO:0000313" key="11">
    <source>
        <dbReference type="EMBL" id="KAJ9579834.1"/>
    </source>
</evidence>
<dbReference type="GO" id="GO:0050906">
    <property type="term" value="P:detection of stimulus involved in sensory perception"/>
    <property type="evidence" value="ECO:0007669"/>
    <property type="project" value="UniProtKB-ARBA"/>
</dbReference>
<dbReference type="PANTHER" id="PTHR42643:SF30">
    <property type="entry name" value="IONOTROPIC RECEPTOR 40A-RELATED"/>
    <property type="match status" value="1"/>
</dbReference>
<keyword evidence="5 9" id="KW-1133">Transmembrane helix</keyword>
<dbReference type="GO" id="GO:0015276">
    <property type="term" value="F:ligand-gated monoatomic ion channel activity"/>
    <property type="evidence" value="ECO:0007669"/>
    <property type="project" value="InterPro"/>
</dbReference>
<dbReference type="GO" id="GO:0005886">
    <property type="term" value="C:plasma membrane"/>
    <property type="evidence" value="ECO:0007669"/>
    <property type="project" value="UniProtKB-SubCell"/>
</dbReference>
<evidence type="ECO:0000256" key="8">
    <source>
        <dbReference type="ARBA" id="ARBA00023180"/>
    </source>
</evidence>
<comment type="caution">
    <text evidence="11">The sequence shown here is derived from an EMBL/GenBank/DDBJ whole genome shotgun (WGS) entry which is preliminary data.</text>
</comment>
<dbReference type="Pfam" id="PF00060">
    <property type="entry name" value="Lig_chan"/>
    <property type="match status" value="1"/>
</dbReference>
<feature type="transmembrane region" description="Helical" evidence="9">
    <location>
        <begin position="297"/>
        <end position="316"/>
    </location>
</feature>
<dbReference type="Proteomes" id="UP001233999">
    <property type="component" value="Unassembled WGS sequence"/>
</dbReference>
<evidence type="ECO:0000256" key="1">
    <source>
        <dbReference type="ARBA" id="ARBA00004651"/>
    </source>
</evidence>
<evidence type="ECO:0000256" key="7">
    <source>
        <dbReference type="ARBA" id="ARBA00023170"/>
    </source>
</evidence>
<sequence>MYVASLIGDFFLNQHIRQVVLFVCWGLDSAHILKELSGRGIRISVPSWMENVTSVNKALEVSENIGTVGAVFDISCTSKQNTVLWAFLMQIFQSVDVHWLLFSSDDWKKIKHTTPVNQTNVPKCSITIAKLNCFPVIPLFQIKSLHNLIDMKQKQAAGYWSRNSGLRFTSNTSDNNELRSLKGTVLKMTAVSPFTAHQNRQMYDSNLLQLLAEILDFRLQEAEARGRFKKSTDLWILQQLMSGHADISGSSILVTHDRVGLAEYTIAVEKFLPQLYYKVQSVRAARNIYILPFSIEVWAVLCALLLSITIALTLIFHHESKLHEQEEQEKEIKMVQPKWDFDEVLLVTIGAVCQQGSAHNPTTSAARTVFIVLFVLAVVTFTAYSASVISLLSSPSSVTSTLQGILRSGSKMGLALLNIHYYHSHFKREENAVSHELHKAEVPVSPVFLELADGLESTLKGEIAFCADKVETYTYLHNSHQTEETLCSIGEIPLLQGPQYQRSFALPLKSPYKTTINYGLLRLIQFGLVVRERRRWFQVMPLCDTPDPPPGTSYLSIALDDICPALYLIFIGLACGCVLIPLEYTFHFCIRVYKRRYINRKRSKWIRRQFVLQRAYNRKMQRKSSVWWIGRAWQKFRQFLSSEEPFPFVH</sequence>
<keyword evidence="4 9" id="KW-0812">Transmembrane</keyword>
<dbReference type="PANTHER" id="PTHR42643">
    <property type="entry name" value="IONOTROPIC RECEPTOR 20A-RELATED"/>
    <property type="match status" value="1"/>
</dbReference>
<comment type="similarity">
    <text evidence="2">Belongs to the glutamate-gated ion channel (TC 1.A.10.1) family.</text>
</comment>
<evidence type="ECO:0000256" key="9">
    <source>
        <dbReference type="SAM" id="Phobius"/>
    </source>
</evidence>
<dbReference type="SUPFAM" id="SSF53850">
    <property type="entry name" value="Periplasmic binding protein-like II"/>
    <property type="match status" value="1"/>
</dbReference>
<dbReference type="AlphaFoldDB" id="A0AAD7ZFU6"/>
<accession>A0AAD7ZFU6</accession>
<proteinExistence type="inferred from homology"/>
<keyword evidence="8" id="KW-0325">Glycoprotein</keyword>
<evidence type="ECO:0000256" key="5">
    <source>
        <dbReference type="ARBA" id="ARBA00022989"/>
    </source>
</evidence>
<evidence type="ECO:0000256" key="2">
    <source>
        <dbReference type="ARBA" id="ARBA00008685"/>
    </source>
</evidence>
<evidence type="ECO:0000256" key="6">
    <source>
        <dbReference type="ARBA" id="ARBA00023136"/>
    </source>
</evidence>
<dbReference type="InterPro" id="IPR001320">
    <property type="entry name" value="Iontro_rcpt_C"/>
</dbReference>